<evidence type="ECO:0000256" key="1">
    <source>
        <dbReference type="SAM" id="MobiDB-lite"/>
    </source>
</evidence>
<sequence>MTTPTKPSFHPALAVTSIKNLIPITLDTEKAQYASWAELFKLTARAYDVLDHILKPTTPSGDTSSTTSDSESEADRLRRAAAEAALWSRIDAIVLQWIYGTISHDLLHTILEPGSTAMAAWNRLENIFHDNKNSRAVYLEDQFSHTRLENFPFVFAYCQELRTIATQLANVDAEVTDKRLVLRMIHGLTEPYATVASFIQQIDPLPPFEKARSMLILEETRQSHHASSMSSSPSASALAATSSSRPVSHPQASSISRGRGGGRHSSNRGKGRGRNSGGRTSDATVAPSQWPFPPWAPWMQPY</sequence>
<feature type="compositionally biased region" description="Low complexity" evidence="1">
    <location>
        <begin position="225"/>
        <end position="244"/>
    </location>
</feature>
<name>A0AAV0C5B4_9ASTE</name>
<dbReference type="Proteomes" id="UP001152523">
    <property type="component" value="Unassembled WGS sequence"/>
</dbReference>
<proteinExistence type="predicted"/>
<evidence type="ECO:0000313" key="3">
    <source>
        <dbReference type="Proteomes" id="UP001152523"/>
    </source>
</evidence>
<dbReference type="EMBL" id="CAMAPF010000011">
    <property type="protein sequence ID" value="CAH9064797.1"/>
    <property type="molecule type" value="Genomic_DNA"/>
</dbReference>
<feature type="region of interest" description="Disordered" evidence="1">
    <location>
        <begin position="220"/>
        <end position="293"/>
    </location>
</feature>
<dbReference type="PANTHER" id="PTHR47481:SF10">
    <property type="entry name" value="COPIA-LIKE POLYPROTEIN_RETROTRANSPOSON"/>
    <property type="match status" value="1"/>
</dbReference>
<dbReference type="AlphaFoldDB" id="A0AAV0C5B4"/>
<protein>
    <submittedName>
        <fullName evidence="2">Uncharacterized protein</fullName>
    </submittedName>
</protein>
<accession>A0AAV0C5B4</accession>
<evidence type="ECO:0000313" key="2">
    <source>
        <dbReference type="EMBL" id="CAH9064797.1"/>
    </source>
</evidence>
<gene>
    <name evidence="2" type="ORF">CEPIT_LOCUS2186</name>
</gene>
<reference evidence="2" key="1">
    <citation type="submission" date="2022-07" db="EMBL/GenBank/DDBJ databases">
        <authorList>
            <person name="Macas J."/>
            <person name="Novak P."/>
            <person name="Neumann P."/>
        </authorList>
    </citation>
    <scope>NUCLEOTIDE SEQUENCE</scope>
</reference>
<keyword evidence="3" id="KW-1185">Reference proteome</keyword>
<comment type="caution">
    <text evidence="2">The sequence shown here is derived from an EMBL/GenBank/DDBJ whole genome shotgun (WGS) entry which is preliminary data.</text>
</comment>
<dbReference type="PANTHER" id="PTHR47481">
    <property type="match status" value="1"/>
</dbReference>
<organism evidence="2 3">
    <name type="scientific">Cuscuta epithymum</name>
    <dbReference type="NCBI Taxonomy" id="186058"/>
    <lineage>
        <taxon>Eukaryota</taxon>
        <taxon>Viridiplantae</taxon>
        <taxon>Streptophyta</taxon>
        <taxon>Embryophyta</taxon>
        <taxon>Tracheophyta</taxon>
        <taxon>Spermatophyta</taxon>
        <taxon>Magnoliopsida</taxon>
        <taxon>eudicotyledons</taxon>
        <taxon>Gunneridae</taxon>
        <taxon>Pentapetalae</taxon>
        <taxon>asterids</taxon>
        <taxon>lamiids</taxon>
        <taxon>Solanales</taxon>
        <taxon>Convolvulaceae</taxon>
        <taxon>Cuscuteae</taxon>
        <taxon>Cuscuta</taxon>
        <taxon>Cuscuta subgen. Cuscuta</taxon>
    </lineage>
</organism>
<feature type="compositionally biased region" description="Basic residues" evidence="1">
    <location>
        <begin position="260"/>
        <end position="273"/>
    </location>
</feature>
<dbReference type="Pfam" id="PF14223">
    <property type="entry name" value="Retrotran_gag_2"/>
    <property type="match status" value="1"/>
</dbReference>